<keyword evidence="4" id="KW-0862">Zinc</keyword>
<evidence type="ECO:0000256" key="3">
    <source>
        <dbReference type="ARBA" id="ARBA00022771"/>
    </source>
</evidence>
<feature type="domain" description="C2H2-type" evidence="6">
    <location>
        <begin position="43"/>
        <end position="67"/>
    </location>
</feature>
<evidence type="ECO:0000256" key="2">
    <source>
        <dbReference type="ARBA" id="ARBA00022737"/>
    </source>
</evidence>
<dbReference type="PANTHER" id="PTHR24403:SF67">
    <property type="entry name" value="FI01116P-RELATED"/>
    <property type="match status" value="1"/>
</dbReference>
<feature type="domain" description="C2H2-type" evidence="6">
    <location>
        <begin position="10"/>
        <end position="34"/>
    </location>
</feature>
<sequence length="301" mass="35262">MSRPCPPKIFKCKVCNFETRKKDHWERHLQTRKHILVMNSKKHSCQACNYYTNNKSDYTKHLQTTKHKNMVNEPTKSNANRNSEDAHLIKEFLVKQNALMEKIVEMEERNVDLETIVSNMGKNNSITNNVNTTINNNFNVNIFLNEKCKDAMNIEDFINTLELCPSDIAETGRLGYVQGISRIFMNKLNQLDVYNRPLHCTDLKRETVYIKEDNKWEKDNEQKDKLQSIVEKVANKNYELLPIWQQENPDHLVTNSKECELFMNIACNILGGGNEQETNKFRNQIMRNVLKEVTVSKQLMC</sequence>
<evidence type="ECO:0000256" key="4">
    <source>
        <dbReference type="ARBA" id="ARBA00022833"/>
    </source>
</evidence>
<organism evidence="7">
    <name type="scientific">viral metagenome</name>
    <dbReference type="NCBI Taxonomy" id="1070528"/>
    <lineage>
        <taxon>unclassified sequences</taxon>
        <taxon>metagenomes</taxon>
        <taxon>organismal metagenomes</taxon>
    </lineage>
</organism>
<dbReference type="PANTHER" id="PTHR24403">
    <property type="entry name" value="ZINC FINGER PROTEIN"/>
    <property type="match status" value="1"/>
</dbReference>
<dbReference type="AlphaFoldDB" id="A0A6C0ATC6"/>
<keyword evidence="1" id="KW-0479">Metal-binding</keyword>
<dbReference type="GO" id="GO:0045944">
    <property type="term" value="P:positive regulation of transcription by RNA polymerase II"/>
    <property type="evidence" value="ECO:0007669"/>
    <property type="project" value="TreeGrafter"/>
</dbReference>
<dbReference type="InterPro" id="IPR050688">
    <property type="entry name" value="Zinc_finger/UBP_domain"/>
</dbReference>
<evidence type="ECO:0000259" key="6">
    <source>
        <dbReference type="SMART" id="SM00355"/>
    </source>
</evidence>
<evidence type="ECO:0000313" key="7">
    <source>
        <dbReference type="EMBL" id="QHS83177.1"/>
    </source>
</evidence>
<feature type="coiled-coil region" evidence="5">
    <location>
        <begin position="89"/>
        <end position="116"/>
    </location>
</feature>
<dbReference type="Gene3D" id="3.30.160.60">
    <property type="entry name" value="Classic Zinc Finger"/>
    <property type="match status" value="1"/>
</dbReference>
<keyword evidence="5" id="KW-0175">Coiled coil</keyword>
<dbReference type="GO" id="GO:0005634">
    <property type="term" value="C:nucleus"/>
    <property type="evidence" value="ECO:0007669"/>
    <property type="project" value="TreeGrafter"/>
</dbReference>
<dbReference type="InterPro" id="IPR013087">
    <property type="entry name" value="Znf_C2H2_type"/>
</dbReference>
<dbReference type="SMART" id="SM00355">
    <property type="entry name" value="ZnF_C2H2"/>
    <property type="match status" value="2"/>
</dbReference>
<name>A0A6C0ATC6_9ZZZZ</name>
<dbReference type="EMBL" id="MN738749">
    <property type="protein sequence ID" value="QHS83177.1"/>
    <property type="molecule type" value="Genomic_DNA"/>
</dbReference>
<proteinExistence type="predicted"/>
<keyword evidence="3" id="KW-0863">Zinc-finger</keyword>
<reference evidence="7" key="1">
    <citation type="journal article" date="2020" name="Nature">
        <title>Giant virus diversity and host interactions through global metagenomics.</title>
        <authorList>
            <person name="Schulz F."/>
            <person name="Roux S."/>
            <person name="Paez-Espino D."/>
            <person name="Jungbluth S."/>
            <person name="Walsh D.A."/>
            <person name="Denef V.J."/>
            <person name="McMahon K.D."/>
            <person name="Konstantinidis K.T."/>
            <person name="Eloe-Fadrosh E.A."/>
            <person name="Kyrpides N.C."/>
            <person name="Woyke T."/>
        </authorList>
    </citation>
    <scope>NUCLEOTIDE SEQUENCE</scope>
    <source>
        <strain evidence="7">GVMAG-S-ERX555943-30</strain>
    </source>
</reference>
<keyword evidence="2" id="KW-0677">Repeat</keyword>
<dbReference type="GO" id="GO:0008270">
    <property type="term" value="F:zinc ion binding"/>
    <property type="evidence" value="ECO:0007669"/>
    <property type="project" value="UniProtKB-KW"/>
</dbReference>
<protein>
    <recommendedName>
        <fullName evidence="6">C2H2-type domain-containing protein</fullName>
    </recommendedName>
</protein>
<evidence type="ECO:0000256" key="1">
    <source>
        <dbReference type="ARBA" id="ARBA00022723"/>
    </source>
</evidence>
<accession>A0A6C0ATC6</accession>
<evidence type="ECO:0000256" key="5">
    <source>
        <dbReference type="SAM" id="Coils"/>
    </source>
</evidence>
<dbReference type="Pfam" id="PF12874">
    <property type="entry name" value="zf-met"/>
    <property type="match status" value="2"/>
</dbReference>